<evidence type="ECO:0000313" key="2">
    <source>
        <dbReference type="EMBL" id="PRQ70496.1"/>
    </source>
</evidence>
<dbReference type="OrthoDB" id="10378262at2759"/>
<sequence>LQNTSRTALLLLAGPAKQPTMPKDYLTSLPPELFDYICRLVHAYDPETFSSSNQYLGSISKAFLPFARQRVFPRLYIQDERKAERVLGVLAASPEAAACVTSLTLSLLEDALSTQNIKASVLNQAISNLVRVKTLSITGAGRFAKALLSPRKAGLLPCLEDLFINGRFVGWADPLAPSFYRNLARYSSLAKLNLNIKSKHDGRSQRPKAVERIAMPWSFWLLALSGQGMDSPTANVLAASLGSQALSFFSYDNSTRTMSDRLIDLPKSVIQLYLAQPHSMRDDITPALEKIPWVVALGLGAGFHFSTILRSLSRVLPQLIQLEVQADNTLTVEDILAVLQGPQKVAGLRLLFLHSPFYGDHATSLKPAALISVVEVAERENVALKGKWGELAIAAKKRRDERVEAEGGERAGEAARDRESCGAGAQ</sequence>
<feature type="compositionally biased region" description="Basic and acidic residues" evidence="1">
    <location>
        <begin position="400"/>
        <end position="420"/>
    </location>
</feature>
<name>A0A2S9ZXK8_RHOTO</name>
<accession>A0A2S9ZXK8</accession>
<proteinExistence type="predicted"/>
<organism evidence="2 3">
    <name type="scientific">Rhodotorula toruloides</name>
    <name type="common">Yeast</name>
    <name type="synonym">Rhodosporidium toruloides</name>
    <dbReference type="NCBI Taxonomy" id="5286"/>
    <lineage>
        <taxon>Eukaryota</taxon>
        <taxon>Fungi</taxon>
        <taxon>Dikarya</taxon>
        <taxon>Basidiomycota</taxon>
        <taxon>Pucciniomycotina</taxon>
        <taxon>Microbotryomycetes</taxon>
        <taxon>Sporidiobolales</taxon>
        <taxon>Sporidiobolaceae</taxon>
        <taxon>Rhodotorula</taxon>
    </lineage>
</organism>
<dbReference type="Proteomes" id="UP000239560">
    <property type="component" value="Unassembled WGS sequence"/>
</dbReference>
<gene>
    <name evidence="2" type="ORF">AAT19DRAFT_11245</name>
</gene>
<feature type="non-terminal residue" evidence="2">
    <location>
        <position position="1"/>
    </location>
</feature>
<dbReference type="EMBL" id="LCTV02000015">
    <property type="protein sequence ID" value="PRQ70496.1"/>
    <property type="molecule type" value="Genomic_DNA"/>
</dbReference>
<dbReference type="AlphaFoldDB" id="A0A2S9ZXK8"/>
<evidence type="ECO:0008006" key="4">
    <source>
        <dbReference type="Google" id="ProtNLM"/>
    </source>
</evidence>
<comment type="caution">
    <text evidence="2">The sequence shown here is derived from an EMBL/GenBank/DDBJ whole genome shotgun (WGS) entry which is preliminary data.</text>
</comment>
<protein>
    <recommendedName>
        <fullName evidence="4">F-box domain-containing protein</fullName>
    </recommendedName>
</protein>
<evidence type="ECO:0000313" key="3">
    <source>
        <dbReference type="Proteomes" id="UP000239560"/>
    </source>
</evidence>
<reference evidence="2 3" key="1">
    <citation type="journal article" date="2018" name="Elife">
        <title>Functional genomics of lipid metabolism in the oleaginous yeast Rhodosporidium toruloides.</title>
        <authorList>
            <person name="Coradetti S.T."/>
            <person name="Pinel D."/>
            <person name="Geiselman G."/>
            <person name="Ito M."/>
            <person name="Mondo S."/>
            <person name="Reilly M.C."/>
            <person name="Cheng Y.F."/>
            <person name="Bauer S."/>
            <person name="Grigoriev I."/>
            <person name="Gladden J.M."/>
            <person name="Simmons B.A."/>
            <person name="Brem R."/>
            <person name="Arkin A.P."/>
            <person name="Skerker J.M."/>
        </authorList>
    </citation>
    <scope>NUCLEOTIDE SEQUENCE [LARGE SCALE GENOMIC DNA]</scope>
    <source>
        <strain evidence="2 3">NBRC 0880</strain>
    </source>
</reference>
<feature type="region of interest" description="Disordered" evidence="1">
    <location>
        <begin position="400"/>
        <end position="426"/>
    </location>
</feature>
<evidence type="ECO:0000256" key="1">
    <source>
        <dbReference type="SAM" id="MobiDB-lite"/>
    </source>
</evidence>